<keyword evidence="3" id="KW-1185">Reference proteome</keyword>
<dbReference type="EMBL" id="AP024749">
    <property type="protein sequence ID" value="BCY29694.1"/>
    <property type="molecule type" value="Genomic_DNA"/>
</dbReference>
<dbReference type="Proteomes" id="UP000825258">
    <property type="component" value="Chromosome"/>
</dbReference>
<name>A0ABN6HZ59_9FLAO</name>
<gene>
    <name evidence="2" type="ORF">KK2020170_25620</name>
</gene>
<evidence type="ECO:0000313" key="2">
    <source>
        <dbReference type="EMBL" id="BCY29694.1"/>
    </source>
</evidence>
<feature type="transmembrane region" description="Helical" evidence="1">
    <location>
        <begin position="41"/>
        <end position="61"/>
    </location>
</feature>
<keyword evidence="1" id="KW-1133">Transmembrane helix</keyword>
<accession>A0ABN6HZ59</accession>
<reference evidence="2 3" key="1">
    <citation type="submission" date="2021-06" db="EMBL/GenBank/DDBJ databases">
        <title>Whole genome sequences of Flavobacterium sp. KK2020170 and assembly.</title>
        <authorList>
            <person name="Kitahara K."/>
            <person name="Miyoshi S."/>
            <person name="Uesaka K."/>
        </authorList>
    </citation>
    <scope>NUCLEOTIDE SEQUENCE [LARGE SCALE GENOMIC DNA]</scope>
    <source>
        <strain evidence="2 3">KK2020170</strain>
    </source>
</reference>
<feature type="transmembrane region" description="Helical" evidence="1">
    <location>
        <begin position="81"/>
        <end position="102"/>
    </location>
</feature>
<organism evidence="2 3">
    <name type="scientific">Flavobacterium okayamense</name>
    <dbReference type="NCBI Taxonomy" id="2830782"/>
    <lineage>
        <taxon>Bacteria</taxon>
        <taxon>Pseudomonadati</taxon>
        <taxon>Bacteroidota</taxon>
        <taxon>Flavobacteriia</taxon>
        <taxon>Flavobacteriales</taxon>
        <taxon>Flavobacteriaceae</taxon>
        <taxon>Flavobacterium</taxon>
    </lineage>
</organism>
<evidence type="ECO:0000256" key="1">
    <source>
        <dbReference type="SAM" id="Phobius"/>
    </source>
</evidence>
<protein>
    <submittedName>
        <fullName evidence="2">Uncharacterized protein</fullName>
    </submittedName>
</protein>
<evidence type="ECO:0000313" key="3">
    <source>
        <dbReference type="Proteomes" id="UP000825258"/>
    </source>
</evidence>
<proteinExistence type="predicted"/>
<keyword evidence="1" id="KW-0812">Transmembrane</keyword>
<keyword evidence="1" id="KW-0472">Membrane</keyword>
<sequence>MDIDNDAKKVIWSLQNNVRSEEERNVFKPTGKKIKSNNWKYILIVLVGLLSISYLMTQFQKKMVKVCLLEDFCFDSENDKLIYTIYVFVTNVILVFGVYFAYRVGKWLANRMVK</sequence>
<dbReference type="RefSeq" id="WP_221258760.1">
    <property type="nucleotide sequence ID" value="NZ_AP024749.1"/>
</dbReference>